<dbReference type="InterPro" id="IPR050471">
    <property type="entry name" value="AB_hydrolase"/>
</dbReference>
<sequence length="285" mass="30729">MRDDPGAVAAMGVLSLEHQGCRLAYGVEGTGTPVVLIQGVAVQGEAWRPQLDGLTAHHRCLWFDNRGLGRSQPLGCALTVAQMAEDVRALMDTQGWDSAHVIGHSLGGLIAQHLALTERARVRSLSLLCTFARGRQVTVPSARMMWLGLRSRVGPRAWRRRAFLRMVMPPEALLQEDPDALAGRLAHLFGHDLADSPPVAMRQMAAMGAYDSTPRLQELAGLPTLVVSATEDPIAPPRLGRVLGEGIPGARYVEFPGASHGVTIQHAGRINTLLLEHLARADAPR</sequence>
<dbReference type="PRINTS" id="PR00111">
    <property type="entry name" value="ABHYDROLASE"/>
</dbReference>
<dbReference type="PANTHER" id="PTHR43433">
    <property type="entry name" value="HYDROLASE, ALPHA/BETA FOLD FAMILY PROTEIN"/>
    <property type="match status" value="1"/>
</dbReference>
<dbReference type="InterPro" id="IPR000073">
    <property type="entry name" value="AB_hydrolase_1"/>
</dbReference>
<keyword evidence="3" id="KW-1185">Reference proteome</keyword>
<protein>
    <submittedName>
        <fullName evidence="2">Alpha/beta hydrolase</fullName>
    </submittedName>
</protein>
<name>A0A1L9B2A1_9BACT</name>
<keyword evidence="2" id="KW-0378">Hydrolase</keyword>
<dbReference type="PANTHER" id="PTHR43433:SF5">
    <property type="entry name" value="AB HYDROLASE-1 DOMAIN-CONTAINING PROTEIN"/>
    <property type="match status" value="1"/>
</dbReference>
<proteinExistence type="predicted"/>
<dbReference type="InterPro" id="IPR029058">
    <property type="entry name" value="AB_hydrolase_fold"/>
</dbReference>
<organism evidence="2 3">
    <name type="scientific">Cystobacter ferrugineus</name>
    <dbReference type="NCBI Taxonomy" id="83449"/>
    <lineage>
        <taxon>Bacteria</taxon>
        <taxon>Pseudomonadati</taxon>
        <taxon>Myxococcota</taxon>
        <taxon>Myxococcia</taxon>
        <taxon>Myxococcales</taxon>
        <taxon>Cystobacterineae</taxon>
        <taxon>Archangiaceae</taxon>
        <taxon>Cystobacter</taxon>
    </lineage>
</organism>
<dbReference type="STRING" id="83449.BON30_31950"/>
<dbReference type="Pfam" id="PF00561">
    <property type="entry name" value="Abhydrolase_1"/>
    <property type="match status" value="1"/>
</dbReference>
<dbReference type="RefSeq" id="WP_071902276.1">
    <property type="nucleotide sequence ID" value="NZ_MPIN01000010.1"/>
</dbReference>
<dbReference type="SUPFAM" id="SSF53474">
    <property type="entry name" value="alpha/beta-Hydrolases"/>
    <property type="match status" value="1"/>
</dbReference>
<reference evidence="2 3" key="2">
    <citation type="submission" date="2016-12" db="EMBL/GenBank/DDBJ databases">
        <title>Draft Genome Sequence of Cystobacter ferrugineus Strain Cbfe23.</title>
        <authorList>
            <person name="Akbar S."/>
            <person name="Dowd S.E."/>
            <person name="Stevens D.C."/>
        </authorList>
    </citation>
    <scope>NUCLEOTIDE SEQUENCE [LARGE SCALE GENOMIC DNA]</scope>
    <source>
        <strain evidence="2 3">Cbfe23</strain>
    </source>
</reference>
<reference evidence="3" key="1">
    <citation type="submission" date="2016-11" db="EMBL/GenBank/DDBJ databases">
        <authorList>
            <person name="Shukria A."/>
            <person name="Stevens D.C."/>
        </authorList>
    </citation>
    <scope>NUCLEOTIDE SEQUENCE [LARGE SCALE GENOMIC DNA]</scope>
    <source>
        <strain evidence="3">Cbfe23</strain>
    </source>
</reference>
<evidence type="ECO:0000259" key="1">
    <source>
        <dbReference type="Pfam" id="PF00561"/>
    </source>
</evidence>
<dbReference type="EMBL" id="MPIN01000010">
    <property type="protein sequence ID" value="OJH36391.1"/>
    <property type="molecule type" value="Genomic_DNA"/>
</dbReference>
<accession>A0A1L9B2A1</accession>
<dbReference type="Gene3D" id="3.40.50.1820">
    <property type="entry name" value="alpha/beta hydrolase"/>
    <property type="match status" value="1"/>
</dbReference>
<dbReference type="GO" id="GO:0016787">
    <property type="term" value="F:hydrolase activity"/>
    <property type="evidence" value="ECO:0007669"/>
    <property type="project" value="UniProtKB-KW"/>
</dbReference>
<evidence type="ECO:0000313" key="2">
    <source>
        <dbReference type="EMBL" id="OJH36391.1"/>
    </source>
</evidence>
<evidence type="ECO:0000313" key="3">
    <source>
        <dbReference type="Proteomes" id="UP000182229"/>
    </source>
</evidence>
<dbReference type="AlphaFoldDB" id="A0A1L9B2A1"/>
<feature type="domain" description="AB hydrolase-1" evidence="1">
    <location>
        <begin position="33"/>
        <end position="266"/>
    </location>
</feature>
<dbReference type="Proteomes" id="UP000182229">
    <property type="component" value="Unassembled WGS sequence"/>
</dbReference>
<dbReference type="OrthoDB" id="9805423at2"/>
<comment type="caution">
    <text evidence="2">The sequence shown here is derived from an EMBL/GenBank/DDBJ whole genome shotgun (WGS) entry which is preliminary data.</text>
</comment>
<gene>
    <name evidence="2" type="ORF">BON30_31950</name>
</gene>